<dbReference type="SUPFAM" id="SSF53098">
    <property type="entry name" value="Ribonuclease H-like"/>
    <property type="match status" value="1"/>
</dbReference>
<evidence type="ECO:0000259" key="1">
    <source>
        <dbReference type="Pfam" id="PF14372"/>
    </source>
</evidence>
<dbReference type="InterPro" id="IPR025525">
    <property type="entry name" value="hAT-like_transposase_RNase-H"/>
</dbReference>
<protein>
    <recommendedName>
        <fullName evidence="1">hAT-like transposase RNase-H fold domain-containing protein</fullName>
    </recommendedName>
</protein>
<organism evidence="2 3">
    <name type="scientific">Dipteronia sinensis</name>
    <dbReference type="NCBI Taxonomy" id="43782"/>
    <lineage>
        <taxon>Eukaryota</taxon>
        <taxon>Viridiplantae</taxon>
        <taxon>Streptophyta</taxon>
        <taxon>Embryophyta</taxon>
        <taxon>Tracheophyta</taxon>
        <taxon>Spermatophyta</taxon>
        <taxon>Magnoliopsida</taxon>
        <taxon>eudicotyledons</taxon>
        <taxon>Gunneridae</taxon>
        <taxon>Pentapetalae</taxon>
        <taxon>rosids</taxon>
        <taxon>malvids</taxon>
        <taxon>Sapindales</taxon>
        <taxon>Sapindaceae</taxon>
        <taxon>Hippocastanoideae</taxon>
        <taxon>Acereae</taxon>
        <taxon>Dipteronia</taxon>
    </lineage>
</organism>
<reference evidence="2" key="1">
    <citation type="journal article" date="2023" name="Plant J.">
        <title>Genome sequences and population genomics provide insights into the demographic history, inbreeding, and mutation load of two 'living fossil' tree species of Dipteronia.</title>
        <authorList>
            <person name="Feng Y."/>
            <person name="Comes H.P."/>
            <person name="Chen J."/>
            <person name="Zhu S."/>
            <person name="Lu R."/>
            <person name="Zhang X."/>
            <person name="Li P."/>
            <person name="Qiu J."/>
            <person name="Olsen K.M."/>
            <person name="Qiu Y."/>
        </authorList>
    </citation>
    <scope>NUCLEOTIDE SEQUENCE</scope>
    <source>
        <strain evidence="2">NBL</strain>
    </source>
</reference>
<gene>
    <name evidence="2" type="ORF">Dsin_018827</name>
</gene>
<dbReference type="Pfam" id="PF14372">
    <property type="entry name" value="hAT-like_RNase-H"/>
    <property type="match status" value="1"/>
</dbReference>
<proteinExistence type="predicted"/>
<dbReference type="PANTHER" id="PTHR23272">
    <property type="entry name" value="BED FINGER-RELATED"/>
    <property type="match status" value="1"/>
</dbReference>
<dbReference type="PANTHER" id="PTHR23272:SF184">
    <property type="entry name" value="OS03G0311250 PROTEIN"/>
    <property type="match status" value="1"/>
</dbReference>
<dbReference type="GO" id="GO:0003677">
    <property type="term" value="F:DNA binding"/>
    <property type="evidence" value="ECO:0007669"/>
    <property type="project" value="InterPro"/>
</dbReference>
<name>A0AAE0A7J4_9ROSI</name>
<evidence type="ECO:0000313" key="2">
    <source>
        <dbReference type="EMBL" id="KAK3204781.1"/>
    </source>
</evidence>
<dbReference type="InterPro" id="IPR012337">
    <property type="entry name" value="RNaseH-like_sf"/>
</dbReference>
<dbReference type="AlphaFoldDB" id="A0AAE0A7J4"/>
<evidence type="ECO:0000313" key="3">
    <source>
        <dbReference type="Proteomes" id="UP001281410"/>
    </source>
</evidence>
<feature type="domain" description="hAT-like transposase RNase-H fold" evidence="1">
    <location>
        <begin position="64"/>
        <end position="164"/>
    </location>
</feature>
<accession>A0AAE0A7J4</accession>
<keyword evidence="3" id="KW-1185">Reference proteome</keyword>
<sequence length="305" mass="34817">MSNSRSAGHLAGMDQLTTNELGNFSLLEELWLSGRVSLHWYGPTKCALKSYGGSFIDGNAQCSLYVTFDMFFHELCSIVIELTTLTSSGNFLLCEMMITMKSKFDKYWSKIEDINKLFIIALVLDLRYKLDYVKFCFGDLFNENKINEMTYDIKELLIKLYVFYKGVDNISNNDQVSSSIPLVNDGDVGKVDENSDFHLERIKKFKEMKEKKIFVDLKNDFERGFQAAKPYRKKGLENRGIPGEIFNITTVTSDQMHFSSSQIPPNLDEELELKETFMNSGVHVNNIEDIDESNLPTGGSKGKRV</sequence>
<comment type="caution">
    <text evidence="2">The sequence shown here is derived from an EMBL/GenBank/DDBJ whole genome shotgun (WGS) entry which is preliminary data.</text>
</comment>
<dbReference type="EMBL" id="JANJYJ010000006">
    <property type="protein sequence ID" value="KAK3204781.1"/>
    <property type="molecule type" value="Genomic_DNA"/>
</dbReference>
<dbReference type="Proteomes" id="UP001281410">
    <property type="component" value="Unassembled WGS sequence"/>
</dbReference>